<feature type="transmembrane region" description="Helical" evidence="7">
    <location>
        <begin position="345"/>
        <end position="368"/>
    </location>
</feature>
<evidence type="ECO:0000313" key="9">
    <source>
        <dbReference type="EMBL" id="MDN4487847.1"/>
    </source>
</evidence>
<evidence type="ECO:0000259" key="8">
    <source>
        <dbReference type="PROSITE" id="PS50850"/>
    </source>
</evidence>
<keyword evidence="3" id="KW-1003">Cell membrane</keyword>
<dbReference type="GO" id="GO:0005886">
    <property type="term" value="C:plasma membrane"/>
    <property type="evidence" value="ECO:0007669"/>
    <property type="project" value="UniProtKB-SubCell"/>
</dbReference>
<gene>
    <name evidence="9" type="ORF">QQX10_06660</name>
</gene>
<name>A0AAW7M4Z2_9MICO</name>
<sequence>MSQTFASLRIFNYRLWFAGALVSNVGTWMQRVAQDWLVLTVLTPESGVAVGITTALQFLPFLLLSAWAGLLADRFDHRTLLMFTQIGQAVLGLALAALTLLGHVELWHVYVLAFALGVVSAIDGPARQTFVSDLVPTSNLQNAVALNSTSFNAARLIGPGVAGLLIAAVGTGWVFLINALTYAATIAALSLMRASELHPQERASRRRGQVREGVRYMRRRPDLMIITIVVGVVAALGLNFQLTSAMMAATEFGRGAGEYGLLGSVIAIGSLAGALAAARRRQARLRLVVGAAFAFGVAAGLNALAPTYWVYLVTCVPVGFTALTMITSANAAVQTSTTPRMRGRVMALYMMVFLGTTPIGSPIVGWIGEAWGPRWSIAVGAIAALLVSVAAAAWVVRDQRLTLTYQLSRPFVRVRYPTPEEAEREARDAAAEDVLAQQIEDRTAQS</sequence>
<dbReference type="InterPro" id="IPR036259">
    <property type="entry name" value="MFS_trans_sf"/>
</dbReference>
<feature type="transmembrane region" description="Helical" evidence="7">
    <location>
        <begin position="311"/>
        <end position="333"/>
    </location>
</feature>
<evidence type="ECO:0000256" key="5">
    <source>
        <dbReference type="ARBA" id="ARBA00022989"/>
    </source>
</evidence>
<feature type="transmembrane region" description="Helical" evidence="7">
    <location>
        <begin position="285"/>
        <end position="305"/>
    </location>
</feature>
<feature type="transmembrane region" description="Helical" evidence="7">
    <location>
        <begin position="144"/>
        <end position="167"/>
    </location>
</feature>
<evidence type="ECO:0000256" key="1">
    <source>
        <dbReference type="ARBA" id="ARBA00004651"/>
    </source>
</evidence>
<dbReference type="SUPFAM" id="SSF103473">
    <property type="entry name" value="MFS general substrate transporter"/>
    <property type="match status" value="1"/>
</dbReference>
<feature type="transmembrane region" description="Helical" evidence="7">
    <location>
        <begin position="12"/>
        <end position="29"/>
    </location>
</feature>
<protein>
    <submittedName>
        <fullName evidence="9">MFS transporter</fullName>
    </submittedName>
</protein>
<evidence type="ECO:0000256" key="4">
    <source>
        <dbReference type="ARBA" id="ARBA00022692"/>
    </source>
</evidence>
<accession>A0AAW7M4Z2</accession>
<dbReference type="InterPro" id="IPR010290">
    <property type="entry name" value="TM_effector"/>
</dbReference>
<evidence type="ECO:0000256" key="7">
    <source>
        <dbReference type="SAM" id="Phobius"/>
    </source>
</evidence>
<dbReference type="CDD" id="cd06173">
    <property type="entry name" value="MFS_MefA_like"/>
    <property type="match status" value="1"/>
</dbReference>
<dbReference type="Proteomes" id="UP001172737">
    <property type="component" value="Unassembled WGS sequence"/>
</dbReference>
<keyword evidence="6 7" id="KW-0472">Membrane</keyword>
<dbReference type="PANTHER" id="PTHR23513:SF11">
    <property type="entry name" value="STAPHYLOFERRIN A TRANSPORTER"/>
    <property type="match status" value="1"/>
</dbReference>
<comment type="caution">
    <text evidence="9">The sequence shown here is derived from an EMBL/GenBank/DDBJ whole genome shotgun (WGS) entry which is preliminary data.</text>
</comment>
<comment type="subcellular location">
    <subcellularLocation>
        <location evidence="1">Cell membrane</location>
        <topology evidence="1">Multi-pass membrane protein</topology>
    </subcellularLocation>
</comment>
<evidence type="ECO:0000256" key="2">
    <source>
        <dbReference type="ARBA" id="ARBA00022448"/>
    </source>
</evidence>
<keyword evidence="10" id="KW-1185">Reference proteome</keyword>
<dbReference type="InterPro" id="IPR020846">
    <property type="entry name" value="MFS_dom"/>
</dbReference>
<keyword evidence="2" id="KW-0813">Transport</keyword>
<evidence type="ECO:0000313" key="10">
    <source>
        <dbReference type="Proteomes" id="UP001172737"/>
    </source>
</evidence>
<dbReference type="AlphaFoldDB" id="A0AAW7M4Z2"/>
<organism evidence="9 10">
    <name type="scientific">Demequina lignilytica</name>
    <dbReference type="NCBI Taxonomy" id="3051663"/>
    <lineage>
        <taxon>Bacteria</taxon>
        <taxon>Bacillati</taxon>
        <taxon>Actinomycetota</taxon>
        <taxon>Actinomycetes</taxon>
        <taxon>Micrococcales</taxon>
        <taxon>Demequinaceae</taxon>
        <taxon>Demequina</taxon>
    </lineage>
</organism>
<feature type="transmembrane region" description="Helical" evidence="7">
    <location>
        <begin position="79"/>
        <end position="101"/>
    </location>
</feature>
<dbReference type="RefSeq" id="WP_301119244.1">
    <property type="nucleotide sequence ID" value="NZ_JAUHPX010000003.1"/>
</dbReference>
<feature type="domain" description="Major facilitator superfamily (MFS) profile" evidence="8">
    <location>
        <begin position="1"/>
        <end position="401"/>
    </location>
</feature>
<feature type="transmembrane region" description="Helical" evidence="7">
    <location>
        <begin position="374"/>
        <end position="396"/>
    </location>
</feature>
<keyword evidence="5 7" id="KW-1133">Transmembrane helix</keyword>
<evidence type="ECO:0000256" key="3">
    <source>
        <dbReference type="ARBA" id="ARBA00022475"/>
    </source>
</evidence>
<proteinExistence type="predicted"/>
<evidence type="ECO:0000256" key="6">
    <source>
        <dbReference type="ARBA" id="ARBA00023136"/>
    </source>
</evidence>
<dbReference type="PROSITE" id="PS50850">
    <property type="entry name" value="MFS"/>
    <property type="match status" value="1"/>
</dbReference>
<feature type="transmembrane region" description="Helical" evidence="7">
    <location>
        <begin position="259"/>
        <end position="278"/>
    </location>
</feature>
<feature type="transmembrane region" description="Helical" evidence="7">
    <location>
        <begin position="49"/>
        <end position="72"/>
    </location>
</feature>
<reference evidence="9" key="1">
    <citation type="submission" date="2023-06" db="EMBL/GenBank/DDBJ databases">
        <title>Sysu t00039.</title>
        <authorList>
            <person name="Gao L."/>
            <person name="Fang B.-Z."/>
            <person name="Li W.-J."/>
        </authorList>
    </citation>
    <scope>NUCLEOTIDE SEQUENCE</scope>
    <source>
        <strain evidence="9">SYSU T00039</strain>
    </source>
</reference>
<dbReference type="EMBL" id="JAUHPX010000003">
    <property type="protein sequence ID" value="MDN4487847.1"/>
    <property type="molecule type" value="Genomic_DNA"/>
</dbReference>
<dbReference type="PANTHER" id="PTHR23513">
    <property type="entry name" value="INTEGRAL MEMBRANE EFFLUX PROTEIN-RELATED"/>
    <property type="match status" value="1"/>
</dbReference>
<dbReference type="GO" id="GO:0022857">
    <property type="term" value="F:transmembrane transporter activity"/>
    <property type="evidence" value="ECO:0007669"/>
    <property type="project" value="InterPro"/>
</dbReference>
<keyword evidence="4 7" id="KW-0812">Transmembrane</keyword>
<dbReference type="Pfam" id="PF05977">
    <property type="entry name" value="MFS_3"/>
    <property type="match status" value="1"/>
</dbReference>
<dbReference type="Gene3D" id="1.20.1250.20">
    <property type="entry name" value="MFS general substrate transporter like domains"/>
    <property type="match status" value="1"/>
</dbReference>
<feature type="transmembrane region" description="Helical" evidence="7">
    <location>
        <begin position="223"/>
        <end position="247"/>
    </location>
</feature>